<keyword evidence="2" id="KW-0472">Membrane</keyword>
<dbReference type="AlphaFoldDB" id="A0A9D1J4Q8"/>
<dbReference type="EMBL" id="DVHA01000125">
    <property type="protein sequence ID" value="HIR60698.1"/>
    <property type="molecule type" value="Genomic_DNA"/>
</dbReference>
<evidence type="ECO:0000259" key="3">
    <source>
        <dbReference type="Pfam" id="PF02557"/>
    </source>
</evidence>
<dbReference type="GO" id="GO:0006508">
    <property type="term" value="P:proteolysis"/>
    <property type="evidence" value="ECO:0007669"/>
    <property type="project" value="InterPro"/>
</dbReference>
<gene>
    <name evidence="4" type="ORF">IAB37_03885</name>
</gene>
<dbReference type="Gene3D" id="3.30.1380.10">
    <property type="match status" value="1"/>
</dbReference>
<dbReference type="InterPro" id="IPR003709">
    <property type="entry name" value="VanY-like_core_dom"/>
</dbReference>
<sequence length="386" mass="41396">MSYPSRGRKVRRRRKNLNIRNLIILIAGCVVTILLLVLLIHGAVRLVSRGIDAITGSGESSSGQSSTVSGESSGESETSSETPVTWTTVEMTEADEREGSLILVNAAHEYTSEPQGMTIMYGNKSSSYGLSLAEMYMKDEALTAMNSMMDAFQEASGISNTLVTSTYRTVEYQQELYDADIAETGGSTSDSVQQPGHSEHHTGYAADLMYSGTSGWTYLDGTGQYAWFNENCYRYGYIVRYTAEKQAITGIISEPWHLRYVGPVHAEAITKGGYCLEEYIDMVKLHDYENPYSFASEDGETYLIYYVEGQGATTEVPVQAGRSYEISGTNEGGFIVTIPISSTGSTTSSSSGTGVAGESGSSDTSSDSGSSVSTDGSSSSSDAASN</sequence>
<evidence type="ECO:0000313" key="5">
    <source>
        <dbReference type="Proteomes" id="UP000824241"/>
    </source>
</evidence>
<organism evidence="4 5">
    <name type="scientific">Candidatus Faecivivens stercoravium</name>
    <dbReference type="NCBI Taxonomy" id="2840803"/>
    <lineage>
        <taxon>Bacteria</taxon>
        <taxon>Bacillati</taxon>
        <taxon>Bacillota</taxon>
        <taxon>Clostridia</taxon>
        <taxon>Eubacteriales</taxon>
        <taxon>Oscillospiraceae</taxon>
        <taxon>Oscillospiraceae incertae sedis</taxon>
        <taxon>Candidatus Faecivivens</taxon>
    </lineage>
</organism>
<protein>
    <submittedName>
        <fullName evidence="4">M15 family metallopeptidase</fullName>
    </submittedName>
</protein>
<dbReference type="PANTHER" id="PTHR34385">
    <property type="entry name" value="D-ALANYL-D-ALANINE CARBOXYPEPTIDASE"/>
    <property type="match status" value="1"/>
</dbReference>
<dbReference type="Pfam" id="PF02557">
    <property type="entry name" value="VanY"/>
    <property type="match status" value="1"/>
</dbReference>
<dbReference type="PANTHER" id="PTHR34385:SF1">
    <property type="entry name" value="PEPTIDOGLYCAN L-ALANYL-D-GLUTAMATE ENDOPEPTIDASE CWLK"/>
    <property type="match status" value="1"/>
</dbReference>
<reference evidence="4" key="1">
    <citation type="submission" date="2020-10" db="EMBL/GenBank/DDBJ databases">
        <authorList>
            <person name="Gilroy R."/>
        </authorList>
    </citation>
    <scope>NUCLEOTIDE SEQUENCE</scope>
    <source>
        <strain evidence="4">CHK189-12415</strain>
    </source>
</reference>
<dbReference type="InterPro" id="IPR058193">
    <property type="entry name" value="VanY/YodJ_core_dom"/>
</dbReference>
<keyword evidence="2" id="KW-1133">Transmembrane helix</keyword>
<name>A0A9D1J4Q8_9FIRM</name>
<feature type="domain" description="D-alanyl-D-alanine carboxypeptidase-like core" evidence="3">
    <location>
        <begin position="136"/>
        <end position="262"/>
    </location>
</feature>
<dbReference type="InterPro" id="IPR052179">
    <property type="entry name" value="DD-CPase-like"/>
</dbReference>
<feature type="region of interest" description="Disordered" evidence="1">
    <location>
        <begin position="342"/>
        <end position="386"/>
    </location>
</feature>
<dbReference type="CDD" id="cd14852">
    <property type="entry name" value="LD-carboxypeptidase"/>
    <property type="match status" value="1"/>
</dbReference>
<accession>A0A9D1J4Q8</accession>
<dbReference type="GO" id="GO:0008233">
    <property type="term" value="F:peptidase activity"/>
    <property type="evidence" value="ECO:0007669"/>
    <property type="project" value="InterPro"/>
</dbReference>
<evidence type="ECO:0000313" key="4">
    <source>
        <dbReference type="EMBL" id="HIR60698.1"/>
    </source>
</evidence>
<dbReference type="InterPro" id="IPR009045">
    <property type="entry name" value="Zn_M74/Hedgehog-like"/>
</dbReference>
<keyword evidence="2" id="KW-0812">Transmembrane</keyword>
<comment type="caution">
    <text evidence="4">The sequence shown here is derived from an EMBL/GenBank/DDBJ whole genome shotgun (WGS) entry which is preliminary data.</text>
</comment>
<reference evidence="4" key="2">
    <citation type="journal article" date="2021" name="PeerJ">
        <title>Extensive microbial diversity within the chicken gut microbiome revealed by metagenomics and culture.</title>
        <authorList>
            <person name="Gilroy R."/>
            <person name="Ravi A."/>
            <person name="Getino M."/>
            <person name="Pursley I."/>
            <person name="Horton D.L."/>
            <person name="Alikhan N.F."/>
            <person name="Baker D."/>
            <person name="Gharbi K."/>
            <person name="Hall N."/>
            <person name="Watson M."/>
            <person name="Adriaenssens E.M."/>
            <person name="Foster-Nyarko E."/>
            <person name="Jarju S."/>
            <person name="Secka A."/>
            <person name="Antonio M."/>
            <person name="Oren A."/>
            <person name="Chaudhuri R.R."/>
            <person name="La Ragione R."/>
            <person name="Hildebrand F."/>
            <person name="Pallen M.J."/>
        </authorList>
    </citation>
    <scope>NUCLEOTIDE SEQUENCE</scope>
    <source>
        <strain evidence="4">CHK189-12415</strain>
    </source>
</reference>
<dbReference type="Gene3D" id="3.30.200.180">
    <property type="match status" value="1"/>
</dbReference>
<feature type="region of interest" description="Disordered" evidence="1">
    <location>
        <begin position="55"/>
        <end position="84"/>
    </location>
</feature>
<feature type="transmembrane region" description="Helical" evidence="2">
    <location>
        <begin position="21"/>
        <end position="44"/>
    </location>
</feature>
<evidence type="ECO:0000256" key="2">
    <source>
        <dbReference type="SAM" id="Phobius"/>
    </source>
</evidence>
<evidence type="ECO:0000256" key="1">
    <source>
        <dbReference type="SAM" id="MobiDB-lite"/>
    </source>
</evidence>
<dbReference type="SUPFAM" id="SSF55166">
    <property type="entry name" value="Hedgehog/DD-peptidase"/>
    <property type="match status" value="1"/>
</dbReference>
<proteinExistence type="predicted"/>
<dbReference type="Proteomes" id="UP000824241">
    <property type="component" value="Unassembled WGS sequence"/>
</dbReference>